<dbReference type="EMBL" id="KT225520">
    <property type="protein sequence ID" value="ALD82374.1"/>
    <property type="molecule type" value="Genomic_DNA"/>
</dbReference>
<keyword evidence="1" id="KW-0472">Membrane</keyword>
<sequence>MFGNEAEISNYVLLSLLVLVGAAYFCKGFISHLATLGGLVLSVYVLISLF</sequence>
<geneLocation type="plasmid" evidence="2">
    <name>pRJ46C</name>
</geneLocation>
<accession>A0A0M3STF5</accession>
<dbReference type="AlphaFoldDB" id="A0A0M3STF5"/>
<proteinExistence type="predicted"/>
<name>A0A0M3STF5_RAOOR</name>
<evidence type="ECO:0000313" key="2">
    <source>
        <dbReference type="EMBL" id="ALD82374.1"/>
    </source>
</evidence>
<organism evidence="2">
    <name type="scientific">Raoultella ornithinolytica</name>
    <name type="common">Klebsiella ornithinolytica</name>
    <dbReference type="NCBI Taxonomy" id="54291"/>
    <lineage>
        <taxon>Bacteria</taxon>
        <taxon>Pseudomonadati</taxon>
        <taxon>Pseudomonadota</taxon>
        <taxon>Gammaproteobacteria</taxon>
        <taxon>Enterobacterales</taxon>
        <taxon>Enterobacteriaceae</taxon>
        <taxon>Klebsiella/Raoultella group</taxon>
        <taxon>Raoultella</taxon>
    </lineage>
</organism>
<keyword evidence="1" id="KW-0812">Transmembrane</keyword>
<keyword evidence="2" id="KW-0614">Plasmid</keyword>
<reference evidence="2" key="1">
    <citation type="submission" date="2015-06" db="EMBL/GenBank/DDBJ databases">
        <title>Carbapenemase-producing Raoultella ornithinolytica.</title>
        <authorList>
            <person name="Sun J."/>
            <person name="Zhang F."/>
        </authorList>
    </citation>
    <scope>NUCLEOTIDE SEQUENCE</scope>
    <source>
        <strain evidence="2">RJ46C</strain>
        <plasmid evidence="2">pRJ46C</plasmid>
    </source>
</reference>
<evidence type="ECO:0000256" key="1">
    <source>
        <dbReference type="SAM" id="Phobius"/>
    </source>
</evidence>
<protein>
    <submittedName>
        <fullName evidence="2">Uncharacterized protein</fullName>
    </submittedName>
</protein>
<feature type="transmembrane region" description="Helical" evidence="1">
    <location>
        <begin position="6"/>
        <end position="26"/>
    </location>
</feature>
<keyword evidence="1" id="KW-1133">Transmembrane helix</keyword>